<dbReference type="Pfam" id="PF00069">
    <property type="entry name" value="Pkinase"/>
    <property type="match status" value="1"/>
</dbReference>
<dbReference type="PROSITE" id="PS50186">
    <property type="entry name" value="DEP"/>
    <property type="match status" value="1"/>
</dbReference>
<dbReference type="InterPro" id="IPR036388">
    <property type="entry name" value="WH-like_DNA-bd_sf"/>
</dbReference>
<feature type="transmembrane region" description="Helical" evidence="6">
    <location>
        <begin position="971"/>
        <end position="992"/>
    </location>
</feature>
<feature type="transmembrane region" description="Helical" evidence="6">
    <location>
        <begin position="938"/>
        <end position="959"/>
    </location>
</feature>
<dbReference type="SUPFAM" id="SSF56112">
    <property type="entry name" value="Protein kinase-like (PK-like)"/>
    <property type="match status" value="1"/>
</dbReference>
<dbReference type="Proteomes" id="UP000794436">
    <property type="component" value="Unassembled WGS sequence"/>
</dbReference>
<evidence type="ECO:0000256" key="5">
    <source>
        <dbReference type="PROSITE-ProRule" id="PRU10141"/>
    </source>
</evidence>
<dbReference type="InterPro" id="IPR051681">
    <property type="entry name" value="Ser/Thr_Kinases-Pseudokinases"/>
</dbReference>
<dbReference type="GO" id="GO:0035556">
    <property type="term" value="P:intracellular signal transduction"/>
    <property type="evidence" value="ECO:0007669"/>
    <property type="project" value="InterPro"/>
</dbReference>
<accession>A0A8K1FS96</accession>
<dbReference type="GO" id="GO:0005524">
    <property type="term" value="F:ATP binding"/>
    <property type="evidence" value="ECO:0007669"/>
    <property type="project" value="UniProtKB-UniRule"/>
</dbReference>
<comment type="caution">
    <text evidence="9">The sequence shown here is derived from an EMBL/GenBank/DDBJ whole genome shotgun (WGS) entry which is preliminary data.</text>
</comment>
<dbReference type="InterPro" id="IPR011009">
    <property type="entry name" value="Kinase-like_dom_sf"/>
</dbReference>
<evidence type="ECO:0000256" key="6">
    <source>
        <dbReference type="SAM" id="Phobius"/>
    </source>
</evidence>
<evidence type="ECO:0000313" key="9">
    <source>
        <dbReference type="EMBL" id="TMW69812.1"/>
    </source>
</evidence>
<keyword evidence="6" id="KW-0472">Membrane</keyword>
<feature type="transmembrane region" description="Helical" evidence="6">
    <location>
        <begin position="998"/>
        <end position="1021"/>
    </location>
</feature>
<keyword evidence="6" id="KW-1133">Transmembrane helix</keyword>
<dbReference type="InterPro" id="IPR036390">
    <property type="entry name" value="WH_DNA-bd_sf"/>
</dbReference>
<reference evidence="9" key="1">
    <citation type="submission" date="2019-03" db="EMBL/GenBank/DDBJ databases">
        <title>Long read genome sequence of the mycoparasitic Pythium oligandrum ATCC 38472 isolated from sugarbeet rhizosphere.</title>
        <authorList>
            <person name="Gaulin E."/>
        </authorList>
    </citation>
    <scope>NUCLEOTIDE SEQUENCE</scope>
    <source>
        <strain evidence="9">ATCC 38472_TT</strain>
    </source>
</reference>
<evidence type="ECO:0000256" key="3">
    <source>
        <dbReference type="ARBA" id="ARBA00022777"/>
    </source>
</evidence>
<feature type="transmembrane region" description="Helical" evidence="6">
    <location>
        <begin position="878"/>
        <end position="897"/>
    </location>
</feature>
<keyword evidence="4 5" id="KW-0067">ATP-binding</keyword>
<dbReference type="PANTHER" id="PTHR44329:SF288">
    <property type="entry name" value="MITOGEN-ACTIVATED PROTEIN KINASE KINASE KINASE 20"/>
    <property type="match status" value="1"/>
</dbReference>
<dbReference type="Gene3D" id="1.10.510.10">
    <property type="entry name" value="Transferase(Phosphotransferase) domain 1"/>
    <property type="match status" value="1"/>
</dbReference>
<dbReference type="CDD" id="cd04371">
    <property type="entry name" value="DEP"/>
    <property type="match status" value="1"/>
</dbReference>
<dbReference type="EMBL" id="SPLM01000001">
    <property type="protein sequence ID" value="TMW69812.1"/>
    <property type="molecule type" value="Genomic_DNA"/>
</dbReference>
<dbReference type="InterPro" id="IPR000719">
    <property type="entry name" value="Prot_kinase_dom"/>
</dbReference>
<name>A0A8K1FS96_PYTOL</name>
<evidence type="ECO:0000256" key="2">
    <source>
        <dbReference type="ARBA" id="ARBA00022741"/>
    </source>
</evidence>
<organism evidence="9 10">
    <name type="scientific">Pythium oligandrum</name>
    <name type="common">Mycoparasitic fungus</name>
    <dbReference type="NCBI Taxonomy" id="41045"/>
    <lineage>
        <taxon>Eukaryota</taxon>
        <taxon>Sar</taxon>
        <taxon>Stramenopiles</taxon>
        <taxon>Oomycota</taxon>
        <taxon>Peronosporomycetes</taxon>
        <taxon>Pythiales</taxon>
        <taxon>Pythiaceae</taxon>
        <taxon>Pythium</taxon>
    </lineage>
</organism>
<evidence type="ECO:0000259" key="7">
    <source>
        <dbReference type="PROSITE" id="PS50011"/>
    </source>
</evidence>
<feature type="transmembrane region" description="Helical" evidence="6">
    <location>
        <begin position="909"/>
        <end position="932"/>
    </location>
</feature>
<keyword evidence="6" id="KW-0812">Transmembrane</keyword>
<dbReference type="PROSITE" id="PS50011">
    <property type="entry name" value="PROTEIN_KINASE_DOM"/>
    <property type="match status" value="1"/>
</dbReference>
<dbReference type="PROSITE" id="PS00107">
    <property type="entry name" value="PROTEIN_KINASE_ATP"/>
    <property type="match status" value="1"/>
</dbReference>
<keyword evidence="10" id="KW-1185">Reference proteome</keyword>
<sequence length="1638" mass="183947">MFVPMSPGSKLNATANFGPCFFPVPGDVHILIAMPPNDEGLRPPPTKQATLERLTRRSDNSGSLPTHGDFIQVFNWTDEDCGKLKNIQEIELITPFTGPLFFVRKEHINVLKNFTKIYHNDLMWGTSSDQQFVLVGSPALNQIDRIRMRGVKNINNPKDYVDSTQWIGCVTSELALHRLVGIISGTFFEKLLLVAKRLGDDRLEGIALEAIFHASLQAKKTLHLYCCDYDNKPRTHGWEVEMSKQVVNAKNIKVKSDVIKRTGLNLGDFVERLTRRAANPSIMDYWHPVGSLCETIDGVIKYTEREEEQEQEGQEVSALLQVTKATRHKFNPDVLWALARPFVNMGRPVRYIAMSTESGHLPYEGSFLKALDWYDDDCGTVIDIEAIHRIVGFTGTQFYLHKEILCVLANFKNTLRNKFESGMMVQKQFVLMGNPGVGTSCILALICFMIAVKYNQPIVWMRRPSNNSGHGTTILLHQGKYYKWEDNDGTYFQQLHDFLSPQVFKAWFCLDGVAHMCVVPYWRREDLIKLAAELHVFDGTDKDSEAQFFVSGGNLQVFLGDDGRKQVAAGLHRIKSPAEANFLLGSVGCSNSREVNYICMRGVIDISDPTHYVSLENWKRCFTSKLALLGLMSLTSPTNFHWSLKVVGGETKNADLERLAAEFCVHALVREGKTIHLRRRKYALIDSESHSSDPEELIKWEKANTIKCEGETTKRCVTAMTRCAKDPTTMDYWIPAASLRDSVAAVAKWTTPNGSGSVESNPLAPSAFQLPRLPVPPIFDPPLFSPIIAGLFNSSALPGAANTTEEEIRQTQMAIAQQIVHDARNLSRGFVLMNTLGAVLKFIMGVFLLVRIRHYRQRALRGDIEAANKIILPAFEPLLWIFCAAAVPFFIWSAATVHNDAYTIYAPKIVVEITLAWTNFLLLLVLVFMLQSSLSTRALVQSVVVTFVLSTYVIPIVWLMESYGHRSHQRAYFYIHMGARLALLLFVVHVFFWPPGRASVRTLQECCVFVAIYLILSYASFESLHHGYIQQHKVLMWTTNSFSLLCPIFIWRLLQSDTEHWRGVGKRAVELQAAFRRNGGRVDEQVSSQGLHELIEMHRKFIIDFARLKLHDVIGTGDNAAVFSGLLHPKVPVAVKIYMPPTFTEETVAVFSHEAALCGALRHPNILTFYGLCVYPPNICLVTELCQGSLSELLLSKTNRQLEARNPLRQQFLIDLGFMIDAARAVAYLHSFSLPFVHRDIQPSKFLVSMEGTVKLTDFGASRSLSSRATGGGGQPQHGSSELACRSNVIEPNALSTMATTPEYTAPEVIRAHIMGTINYGEAAEVFALAMTMWDVLYPGVTKYPEKAASLFDRHRASEQHTPTQSILDRVLAGERPQFEADVPESLQELIETMWHADPRQRPTMPNVVSALELIQEEAAASFAQELLSDLGNATSQGLAQTHANVMQAPRSQDTQTSFSGTQIVEKLRARAYVETQSEAVRLGNLLMDAGFLHHVKHERSFEYSGLQYYFDEDHIMLCQPLAMMEDDGSATTVRLLQQKRRREQPSADANNLEHPRVRIDSISNASQVLLGQNAVGFSCQCRQLGQRLHVQPAKRRRFRPNLKVFAENTPKPRAFIEDHGVGFAAFNDRDPSPSRAA</sequence>
<dbReference type="SMART" id="SM00049">
    <property type="entry name" value="DEP"/>
    <property type="match status" value="1"/>
</dbReference>
<keyword evidence="1" id="KW-0808">Transferase</keyword>
<evidence type="ECO:0000313" key="10">
    <source>
        <dbReference type="Proteomes" id="UP000794436"/>
    </source>
</evidence>
<keyword evidence="3" id="KW-0418">Kinase</keyword>
<dbReference type="Gene3D" id="1.10.10.10">
    <property type="entry name" value="Winged helix-like DNA-binding domain superfamily/Winged helix DNA-binding domain"/>
    <property type="match status" value="1"/>
</dbReference>
<evidence type="ECO:0000259" key="8">
    <source>
        <dbReference type="PROSITE" id="PS50186"/>
    </source>
</evidence>
<dbReference type="Gene3D" id="3.30.200.20">
    <property type="entry name" value="Phosphorylase Kinase, domain 1"/>
    <property type="match status" value="1"/>
</dbReference>
<proteinExistence type="predicted"/>
<dbReference type="InterPro" id="IPR000591">
    <property type="entry name" value="DEP_dom"/>
</dbReference>
<dbReference type="Pfam" id="PF00610">
    <property type="entry name" value="DEP"/>
    <property type="match status" value="1"/>
</dbReference>
<evidence type="ECO:0000256" key="1">
    <source>
        <dbReference type="ARBA" id="ARBA00022679"/>
    </source>
</evidence>
<gene>
    <name evidence="9" type="ORF">Poli38472_001968</name>
</gene>
<evidence type="ECO:0000256" key="4">
    <source>
        <dbReference type="ARBA" id="ARBA00022840"/>
    </source>
</evidence>
<keyword evidence="2 5" id="KW-0547">Nucleotide-binding</keyword>
<feature type="transmembrane region" description="Helical" evidence="6">
    <location>
        <begin position="830"/>
        <end position="850"/>
    </location>
</feature>
<dbReference type="GO" id="GO:0004674">
    <property type="term" value="F:protein serine/threonine kinase activity"/>
    <property type="evidence" value="ECO:0007669"/>
    <property type="project" value="TreeGrafter"/>
</dbReference>
<feature type="binding site" evidence="5">
    <location>
        <position position="1136"/>
    </location>
    <ligand>
        <name>ATP</name>
        <dbReference type="ChEBI" id="CHEBI:30616"/>
    </ligand>
</feature>
<dbReference type="OrthoDB" id="669224at2759"/>
<evidence type="ECO:0008006" key="11">
    <source>
        <dbReference type="Google" id="ProtNLM"/>
    </source>
</evidence>
<feature type="domain" description="Protein kinase" evidence="7">
    <location>
        <begin position="1108"/>
        <end position="1415"/>
    </location>
</feature>
<protein>
    <recommendedName>
        <fullName evidence="11">Guanylate cyclase</fullName>
    </recommendedName>
</protein>
<dbReference type="PANTHER" id="PTHR44329">
    <property type="entry name" value="SERINE/THREONINE-PROTEIN KINASE TNNI3K-RELATED"/>
    <property type="match status" value="1"/>
</dbReference>
<dbReference type="SUPFAM" id="SSF46785">
    <property type="entry name" value="Winged helix' DNA-binding domain"/>
    <property type="match status" value="1"/>
</dbReference>
<dbReference type="InterPro" id="IPR017441">
    <property type="entry name" value="Protein_kinase_ATP_BS"/>
</dbReference>
<feature type="domain" description="DEP" evidence="8">
    <location>
        <begin position="1456"/>
        <end position="1513"/>
    </location>
</feature>